<organism evidence="1 2">
    <name type="scientific">Romanomermis culicivorax</name>
    <name type="common">Nematode worm</name>
    <dbReference type="NCBI Taxonomy" id="13658"/>
    <lineage>
        <taxon>Eukaryota</taxon>
        <taxon>Metazoa</taxon>
        <taxon>Ecdysozoa</taxon>
        <taxon>Nematoda</taxon>
        <taxon>Enoplea</taxon>
        <taxon>Dorylaimia</taxon>
        <taxon>Mermithida</taxon>
        <taxon>Mermithoidea</taxon>
        <taxon>Mermithidae</taxon>
        <taxon>Romanomermis</taxon>
    </lineage>
</organism>
<sequence length="78" mass="9231">MDTFWVDAHLYHFFKPKKMVLNESLKATRFICESLTFRQSQRKKRKMKCNKVKGKEQIQINSKTKNIEKGGIKATLIL</sequence>
<dbReference type="WBParaSite" id="nRc.2.0.1.t21691-RA">
    <property type="protein sequence ID" value="nRc.2.0.1.t21691-RA"/>
    <property type="gene ID" value="nRc.2.0.1.g21691"/>
</dbReference>
<reference evidence="2" key="1">
    <citation type="submission" date="2022-11" db="UniProtKB">
        <authorList>
            <consortium name="WormBaseParasite"/>
        </authorList>
    </citation>
    <scope>IDENTIFICATION</scope>
</reference>
<evidence type="ECO:0000313" key="1">
    <source>
        <dbReference type="Proteomes" id="UP000887565"/>
    </source>
</evidence>
<proteinExistence type="predicted"/>
<accession>A0A915J5H3</accession>
<dbReference type="Proteomes" id="UP000887565">
    <property type="component" value="Unplaced"/>
</dbReference>
<protein>
    <submittedName>
        <fullName evidence="2">Ovule protein</fullName>
    </submittedName>
</protein>
<dbReference type="AlphaFoldDB" id="A0A915J5H3"/>
<name>A0A915J5H3_ROMCU</name>
<evidence type="ECO:0000313" key="2">
    <source>
        <dbReference type="WBParaSite" id="nRc.2.0.1.t21691-RA"/>
    </source>
</evidence>
<keyword evidence="1" id="KW-1185">Reference proteome</keyword>